<dbReference type="EMBL" id="RCML01001328">
    <property type="protein sequence ID" value="KAG2963484.1"/>
    <property type="molecule type" value="Genomic_DNA"/>
</dbReference>
<sequence length="292" mass="32221">MVRVPGSLGDSGFHRESQEYVQVKIKPGEEASSEVGSTTTQLNEARSADRRSAGRNSVGGREADPDPDLEEKPIYPPQVPPGTPADPDLRRVPLTKEGKVKAKRYAFADSPIKPTPYLKSSPLVANTDIKNDTTKTTRRKMKAPGSEEEDHARPKSSWSDKNLEFVYRHQALRNFLYQDPVMRILQPKLIEDSQRPVRAPMQTSNKLTAVKDLLSLLTDAGIVVGAFNTEDLFELDLDLIQSTTRDLFNKIKFIVGEASQIPDPTSSPWISQPASSNYASAVEGDSDTSSEP</sequence>
<dbReference type="EMBL" id="RCMI01001547">
    <property type="protein sequence ID" value="KAG2883753.1"/>
    <property type="molecule type" value="Genomic_DNA"/>
</dbReference>
<dbReference type="Proteomes" id="UP000735874">
    <property type="component" value="Unassembled WGS sequence"/>
</dbReference>
<feature type="region of interest" description="Disordered" evidence="1">
    <location>
        <begin position="131"/>
        <end position="157"/>
    </location>
</feature>
<feature type="compositionally biased region" description="Polar residues" evidence="1">
    <location>
        <begin position="262"/>
        <end position="279"/>
    </location>
</feature>
<gene>
    <name evidence="2" type="ORF">PC113_g20875</name>
    <name evidence="3" type="ORF">PC115_g21532</name>
    <name evidence="4" type="ORF">PC117_g24243</name>
    <name evidence="5" type="ORF">PC118_g20869</name>
    <name evidence="6" type="ORF">PC129_g21500</name>
</gene>
<reference evidence="2" key="1">
    <citation type="submission" date="2018-10" db="EMBL/GenBank/DDBJ databases">
        <title>Effector identification in a new, highly contiguous assembly of the strawberry crown rot pathogen Phytophthora cactorum.</title>
        <authorList>
            <person name="Armitage A.D."/>
            <person name="Nellist C.F."/>
            <person name="Bates H."/>
            <person name="Vickerstaff R.J."/>
            <person name="Harrison R.J."/>
        </authorList>
    </citation>
    <scope>NUCLEOTIDE SEQUENCE</scope>
    <source>
        <strain evidence="2">15-7</strain>
        <strain evidence="3">4032</strain>
        <strain evidence="4">4040</strain>
        <strain evidence="5">P415</strain>
        <strain evidence="6">P421</strain>
    </source>
</reference>
<evidence type="ECO:0000313" key="7">
    <source>
        <dbReference type="Proteomes" id="UP000735874"/>
    </source>
</evidence>
<feature type="compositionally biased region" description="Pro residues" evidence="1">
    <location>
        <begin position="74"/>
        <end position="84"/>
    </location>
</feature>
<proteinExistence type="predicted"/>
<dbReference type="Proteomes" id="UP000736787">
    <property type="component" value="Unassembled WGS sequence"/>
</dbReference>
<dbReference type="VEuPathDB" id="FungiDB:PC110_g23044"/>
<dbReference type="Proteomes" id="UP000697107">
    <property type="component" value="Unassembled WGS sequence"/>
</dbReference>
<evidence type="ECO:0000313" key="5">
    <source>
        <dbReference type="EMBL" id="KAG2963484.1"/>
    </source>
</evidence>
<feature type="region of interest" description="Disordered" evidence="1">
    <location>
        <begin position="260"/>
        <end position="292"/>
    </location>
</feature>
<evidence type="ECO:0000313" key="6">
    <source>
        <dbReference type="EMBL" id="KAG3207288.1"/>
    </source>
</evidence>
<evidence type="ECO:0000313" key="3">
    <source>
        <dbReference type="EMBL" id="KAG2883753.1"/>
    </source>
</evidence>
<dbReference type="EMBL" id="RCMG01001265">
    <property type="protein sequence ID" value="KAG2831765.1"/>
    <property type="molecule type" value="Genomic_DNA"/>
</dbReference>
<feature type="region of interest" description="Disordered" evidence="1">
    <location>
        <begin position="1"/>
        <end position="20"/>
    </location>
</feature>
<evidence type="ECO:0000313" key="4">
    <source>
        <dbReference type="EMBL" id="KAG2891437.1"/>
    </source>
</evidence>
<name>A0A8T1JRQ8_9STRA</name>
<protein>
    <submittedName>
        <fullName evidence="2">Uncharacterized protein</fullName>
    </submittedName>
</protein>
<organism evidence="2 7">
    <name type="scientific">Phytophthora cactorum</name>
    <dbReference type="NCBI Taxonomy" id="29920"/>
    <lineage>
        <taxon>Eukaryota</taxon>
        <taxon>Sar</taxon>
        <taxon>Stramenopiles</taxon>
        <taxon>Oomycota</taxon>
        <taxon>Peronosporomycetes</taxon>
        <taxon>Peronosporales</taxon>
        <taxon>Peronosporaceae</taxon>
        <taxon>Phytophthora</taxon>
    </lineage>
</organism>
<comment type="caution">
    <text evidence="2">The sequence shown here is derived from an EMBL/GenBank/DDBJ whole genome shotgun (WGS) entry which is preliminary data.</text>
</comment>
<feature type="compositionally biased region" description="Basic and acidic residues" evidence="1">
    <location>
        <begin position="87"/>
        <end position="97"/>
    </location>
</feature>
<dbReference type="EMBL" id="RCMK01001590">
    <property type="protein sequence ID" value="KAG2891437.1"/>
    <property type="molecule type" value="Genomic_DNA"/>
</dbReference>
<dbReference type="Proteomes" id="UP000774804">
    <property type="component" value="Unassembled WGS sequence"/>
</dbReference>
<feature type="region of interest" description="Disordered" evidence="1">
    <location>
        <begin position="25"/>
        <end position="97"/>
    </location>
</feature>
<evidence type="ECO:0000313" key="2">
    <source>
        <dbReference type="EMBL" id="KAG2831765.1"/>
    </source>
</evidence>
<evidence type="ECO:0000256" key="1">
    <source>
        <dbReference type="SAM" id="MobiDB-lite"/>
    </source>
</evidence>
<dbReference type="AlphaFoldDB" id="A0A8T1JRQ8"/>
<dbReference type="EMBL" id="RCMV01001739">
    <property type="protein sequence ID" value="KAG3207288.1"/>
    <property type="molecule type" value="Genomic_DNA"/>
</dbReference>
<accession>A0A8T1JRQ8</accession>
<dbReference type="Proteomes" id="UP000760860">
    <property type="component" value="Unassembled WGS sequence"/>
</dbReference>
<feature type="compositionally biased region" description="Polar residues" evidence="1">
    <location>
        <begin position="34"/>
        <end position="44"/>
    </location>
</feature>